<evidence type="ECO:0000256" key="1">
    <source>
        <dbReference type="ARBA" id="ARBA00009679"/>
    </source>
</evidence>
<feature type="region of interest" description="Disordered" evidence="2">
    <location>
        <begin position="267"/>
        <end position="296"/>
    </location>
</feature>
<keyword evidence="5" id="KW-1185">Reference proteome</keyword>
<dbReference type="InterPro" id="IPR040184">
    <property type="entry name" value="Mcm10"/>
</dbReference>
<feature type="region of interest" description="Disordered" evidence="2">
    <location>
        <begin position="567"/>
        <end position="589"/>
    </location>
</feature>
<feature type="domain" description="Zinc finger Mcm10/DnaG-type" evidence="3">
    <location>
        <begin position="414"/>
        <end position="459"/>
    </location>
</feature>
<feature type="compositionally biased region" description="Acidic residues" evidence="2">
    <location>
        <begin position="672"/>
        <end position="686"/>
    </location>
</feature>
<dbReference type="Gene3D" id="2.40.50.140">
    <property type="entry name" value="Nucleic acid-binding proteins"/>
    <property type="match status" value="1"/>
</dbReference>
<protein>
    <recommendedName>
        <fullName evidence="3">Zinc finger Mcm10/DnaG-type domain-containing protein</fullName>
    </recommendedName>
</protein>
<dbReference type="EMBL" id="MU151098">
    <property type="protein sequence ID" value="KAF9450739.1"/>
    <property type="molecule type" value="Genomic_DNA"/>
</dbReference>
<accession>A0A9P5XGW7</accession>
<dbReference type="OrthoDB" id="202825at2759"/>
<gene>
    <name evidence="4" type="ORF">P691DRAFT_664712</name>
</gene>
<organism evidence="4 5">
    <name type="scientific">Macrolepiota fuliginosa MF-IS2</name>
    <dbReference type="NCBI Taxonomy" id="1400762"/>
    <lineage>
        <taxon>Eukaryota</taxon>
        <taxon>Fungi</taxon>
        <taxon>Dikarya</taxon>
        <taxon>Basidiomycota</taxon>
        <taxon>Agaricomycotina</taxon>
        <taxon>Agaricomycetes</taxon>
        <taxon>Agaricomycetidae</taxon>
        <taxon>Agaricales</taxon>
        <taxon>Agaricineae</taxon>
        <taxon>Agaricaceae</taxon>
        <taxon>Macrolepiota</taxon>
    </lineage>
</organism>
<dbReference type="Proteomes" id="UP000807342">
    <property type="component" value="Unassembled WGS sequence"/>
</dbReference>
<dbReference type="Pfam" id="PF09329">
    <property type="entry name" value="zf-primase"/>
    <property type="match status" value="1"/>
</dbReference>
<proteinExistence type="inferred from homology"/>
<sequence>MESSTSRTNTAQTKQEELKAQIIALQAQLAAIPDDQNCLVKAANSPKRKKPEPAILAPATPSPKKKRRIEGKNDKQLKPRNSQPSFQKLPRASTSGGAVSSNTSSVQGAESNPAPSQFLSKLVEVKSRPNQVSVPEAIARTSAFSDTTRPNRPEENPEGPTEFSLKRDDRLALVEDLERGPYDFTPPSGDPNFQQLEPHSGIRLSSRTLSHEDFREYMSFRYYLSPSRLYSIIRLRPDKQGYDVPLFGDWVTVAVIAERGPVKLTRAPVTLGPDEQQGKKPWQKEKGKDKEDEAKKPTGKKYVNFKLVDFGARSRSSADGGQCVVRGDAFLTLLLFEADGFDLIQEGGQKPRKLYKGGSRGAFEKMAKVKEGDVVALLNPKILKPFQRSQDTPHPVNNILALTPESSDSIVVIGRSRDLGMCGVVKRDGKACGSWCDKRVSDVCEYHLQNAVQHRRAGRAEFSVGTSGMSATSVHKRKAEYDPARQWGLKPEEATRGSTYVISGHVVSGSNADPRNMYVGETMGREGQAKAQRKSVGDADRALKALLERDHNGMKAVLLAREASGISNSGKSENKSAFLSDDEPPRSGKNAFTAEVVKQLGFDPTRKTGRSKKPDNSVIQSKLDALKDARQARKEVTLGPRPGPKIRSGVVVPISALKDHKPSSQASKVEAIEGDGNETMIDLDDY</sequence>
<name>A0A9P5XGW7_9AGAR</name>
<dbReference type="InterPro" id="IPR015408">
    <property type="entry name" value="Znf_Mcm10/DnaG"/>
</dbReference>
<dbReference type="GO" id="GO:0006270">
    <property type="term" value="P:DNA replication initiation"/>
    <property type="evidence" value="ECO:0007669"/>
    <property type="project" value="InterPro"/>
</dbReference>
<dbReference type="AlphaFoldDB" id="A0A9P5XGW7"/>
<dbReference type="PANTHER" id="PTHR13454:SF11">
    <property type="entry name" value="PROTEIN MCM10 HOMOLOG"/>
    <property type="match status" value="1"/>
</dbReference>
<feature type="compositionally biased region" description="Basic and acidic residues" evidence="2">
    <location>
        <begin position="276"/>
        <end position="296"/>
    </location>
</feature>
<dbReference type="PANTHER" id="PTHR13454">
    <property type="entry name" value="PROTEIN MCM10 HOMOLOG"/>
    <property type="match status" value="1"/>
</dbReference>
<comment type="caution">
    <text evidence="4">The sequence shown here is derived from an EMBL/GenBank/DDBJ whole genome shotgun (WGS) entry which is preliminary data.</text>
</comment>
<evidence type="ECO:0000313" key="5">
    <source>
        <dbReference type="Proteomes" id="UP000807342"/>
    </source>
</evidence>
<feature type="region of interest" description="Disordered" evidence="2">
    <location>
        <begin position="41"/>
        <end position="114"/>
    </location>
</feature>
<dbReference type="InterPro" id="IPR012340">
    <property type="entry name" value="NA-bd_OB-fold"/>
</dbReference>
<evidence type="ECO:0000259" key="3">
    <source>
        <dbReference type="Pfam" id="PF09329"/>
    </source>
</evidence>
<feature type="compositionally biased region" description="Polar residues" evidence="2">
    <location>
        <begin position="79"/>
        <end position="114"/>
    </location>
</feature>
<dbReference type="GO" id="GO:0003688">
    <property type="term" value="F:DNA replication origin binding"/>
    <property type="evidence" value="ECO:0007669"/>
    <property type="project" value="TreeGrafter"/>
</dbReference>
<dbReference type="GO" id="GO:0043596">
    <property type="term" value="C:nuclear replication fork"/>
    <property type="evidence" value="ECO:0007669"/>
    <property type="project" value="TreeGrafter"/>
</dbReference>
<dbReference type="GO" id="GO:0003697">
    <property type="term" value="F:single-stranded DNA binding"/>
    <property type="evidence" value="ECO:0007669"/>
    <property type="project" value="InterPro"/>
</dbReference>
<evidence type="ECO:0000256" key="2">
    <source>
        <dbReference type="SAM" id="MobiDB-lite"/>
    </source>
</evidence>
<feature type="region of interest" description="Disordered" evidence="2">
    <location>
        <begin position="129"/>
        <end position="163"/>
    </location>
</feature>
<evidence type="ECO:0000313" key="4">
    <source>
        <dbReference type="EMBL" id="KAF9450739.1"/>
    </source>
</evidence>
<reference evidence="4" key="1">
    <citation type="submission" date="2020-11" db="EMBL/GenBank/DDBJ databases">
        <authorList>
            <consortium name="DOE Joint Genome Institute"/>
            <person name="Ahrendt S."/>
            <person name="Riley R."/>
            <person name="Andreopoulos W."/>
            <person name="Labutti K."/>
            <person name="Pangilinan J."/>
            <person name="Ruiz-Duenas F.J."/>
            <person name="Barrasa J.M."/>
            <person name="Sanchez-Garcia M."/>
            <person name="Camarero S."/>
            <person name="Miyauchi S."/>
            <person name="Serrano A."/>
            <person name="Linde D."/>
            <person name="Babiker R."/>
            <person name="Drula E."/>
            <person name="Ayuso-Fernandez I."/>
            <person name="Pacheco R."/>
            <person name="Padilla G."/>
            <person name="Ferreira P."/>
            <person name="Barriuso J."/>
            <person name="Kellner H."/>
            <person name="Castanera R."/>
            <person name="Alfaro M."/>
            <person name="Ramirez L."/>
            <person name="Pisabarro A.G."/>
            <person name="Kuo A."/>
            <person name="Tritt A."/>
            <person name="Lipzen A."/>
            <person name="He G."/>
            <person name="Yan M."/>
            <person name="Ng V."/>
            <person name="Cullen D."/>
            <person name="Martin F."/>
            <person name="Rosso M.-N."/>
            <person name="Henrissat B."/>
            <person name="Hibbett D."/>
            <person name="Martinez A.T."/>
            <person name="Grigoriev I.V."/>
        </authorList>
    </citation>
    <scope>NUCLEOTIDE SEQUENCE</scope>
    <source>
        <strain evidence="4">MF-IS2</strain>
    </source>
</reference>
<comment type="similarity">
    <text evidence="1">Belongs to the MCM10 family.</text>
</comment>
<feature type="region of interest" description="Disordered" evidence="2">
    <location>
        <begin position="658"/>
        <end position="686"/>
    </location>
</feature>
<feature type="compositionally biased region" description="Polar residues" evidence="2">
    <location>
        <begin position="567"/>
        <end position="577"/>
    </location>
</feature>